<dbReference type="AlphaFoldDB" id="A0AAN7AJJ8"/>
<accession>A0AAN7AJJ8</accession>
<dbReference type="EMBL" id="MU864394">
    <property type="protein sequence ID" value="KAK4187960.1"/>
    <property type="molecule type" value="Genomic_DNA"/>
</dbReference>
<gene>
    <name evidence="1" type="ORF">QBC35DRAFT_215307</name>
</gene>
<comment type="caution">
    <text evidence="1">The sequence shown here is derived from an EMBL/GenBank/DDBJ whole genome shotgun (WGS) entry which is preliminary data.</text>
</comment>
<name>A0AAN7AJJ8_9PEZI</name>
<organism evidence="1 2">
    <name type="scientific">Podospora australis</name>
    <dbReference type="NCBI Taxonomy" id="1536484"/>
    <lineage>
        <taxon>Eukaryota</taxon>
        <taxon>Fungi</taxon>
        <taxon>Dikarya</taxon>
        <taxon>Ascomycota</taxon>
        <taxon>Pezizomycotina</taxon>
        <taxon>Sordariomycetes</taxon>
        <taxon>Sordariomycetidae</taxon>
        <taxon>Sordariales</taxon>
        <taxon>Podosporaceae</taxon>
        <taxon>Podospora</taxon>
    </lineage>
</organism>
<evidence type="ECO:0000313" key="1">
    <source>
        <dbReference type="EMBL" id="KAK4187960.1"/>
    </source>
</evidence>
<keyword evidence="2" id="KW-1185">Reference proteome</keyword>
<protein>
    <submittedName>
        <fullName evidence="1">Uncharacterized protein</fullName>
    </submittedName>
</protein>
<dbReference type="Proteomes" id="UP001302126">
    <property type="component" value="Unassembled WGS sequence"/>
</dbReference>
<evidence type="ECO:0000313" key="2">
    <source>
        <dbReference type="Proteomes" id="UP001302126"/>
    </source>
</evidence>
<reference evidence="1" key="2">
    <citation type="submission" date="2023-05" db="EMBL/GenBank/DDBJ databases">
        <authorList>
            <consortium name="Lawrence Berkeley National Laboratory"/>
            <person name="Steindorff A."/>
            <person name="Hensen N."/>
            <person name="Bonometti L."/>
            <person name="Westerberg I."/>
            <person name="Brannstrom I.O."/>
            <person name="Guillou S."/>
            <person name="Cros-Aarteil S."/>
            <person name="Calhoun S."/>
            <person name="Haridas S."/>
            <person name="Kuo A."/>
            <person name="Mondo S."/>
            <person name="Pangilinan J."/>
            <person name="Riley R."/>
            <person name="Labutti K."/>
            <person name="Andreopoulos B."/>
            <person name="Lipzen A."/>
            <person name="Chen C."/>
            <person name="Yanf M."/>
            <person name="Daum C."/>
            <person name="Ng V."/>
            <person name="Clum A."/>
            <person name="Ohm R."/>
            <person name="Martin F."/>
            <person name="Silar P."/>
            <person name="Natvig D."/>
            <person name="Lalanne C."/>
            <person name="Gautier V."/>
            <person name="Ament-Velasquez S.L."/>
            <person name="Kruys A."/>
            <person name="Hutchinson M.I."/>
            <person name="Powell A.J."/>
            <person name="Barry K."/>
            <person name="Miller A.N."/>
            <person name="Grigoriev I.V."/>
            <person name="Debuchy R."/>
            <person name="Gladieux P."/>
            <person name="Thoren M.H."/>
            <person name="Johannesson H."/>
        </authorList>
    </citation>
    <scope>NUCLEOTIDE SEQUENCE</scope>
    <source>
        <strain evidence="1">PSN309</strain>
    </source>
</reference>
<sequence>MRRPLMLRVFVCVTDGNFGMPTFGYLRYLVGFAIFQEHILPSCPLADAHFHLQSQGGRLPRIPDFTSRACIHASRLPALSICRTYLPQTCIRNVTFPHGIPSLGFQKTSAQSNPLVPNLMTLLRRNGLD</sequence>
<proteinExistence type="predicted"/>
<reference evidence="1" key="1">
    <citation type="journal article" date="2023" name="Mol. Phylogenet. Evol.">
        <title>Genome-scale phylogeny and comparative genomics of the fungal order Sordariales.</title>
        <authorList>
            <person name="Hensen N."/>
            <person name="Bonometti L."/>
            <person name="Westerberg I."/>
            <person name="Brannstrom I.O."/>
            <person name="Guillou S."/>
            <person name="Cros-Aarteil S."/>
            <person name="Calhoun S."/>
            <person name="Haridas S."/>
            <person name="Kuo A."/>
            <person name="Mondo S."/>
            <person name="Pangilinan J."/>
            <person name="Riley R."/>
            <person name="LaButti K."/>
            <person name="Andreopoulos B."/>
            <person name="Lipzen A."/>
            <person name="Chen C."/>
            <person name="Yan M."/>
            <person name="Daum C."/>
            <person name="Ng V."/>
            <person name="Clum A."/>
            <person name="Steindorff A."/>
            <person name="Ohm R.A."/>
            <person name="Martin F."/>
            <person name="Silar P."/>
            <person name="Natvig D.O."/>
            <person name="Lalanne C."/>
            <person name="Gautier V."/>
            <person name="Ament-Velasquez S.L."/>
            <person name="Kruys A."/>
            <person name="Hutchinson M.I."/>
            <person name="Powell A.J."/>
            <person name="Barry K."/>
            <person name="Miller A.N."/>
            <person name="Grigoriev I.V."/>
            <person name="Debuchy R."/>
            <person name="Gladieux P."/>
            <person name="Hiltunen Thoren M."/>
            <person name="Johannesson H."/>
        </authorList>
    </citation>
    <scope>NUCLEOTIDE SEQUENCE</scope>
    <source>
        <strain evidence="1">PSN309</strain>
    </source>
</reference>